<dbReference type="InterPro" id="IPR011987">
    <property type="entry name" value="ATPase_V1-cplx_hsu_C"/>
</dbReference>
<comment type="subunit">
    <text evidence="5">V-ATPase is a heteromultimeric enzyme made up of two complexes: the ATP-hydrolytic V1 complex and the proton translocation V0 complex.</text>
</comment>
<evidence type="ECO:0000256" key="5">
    <source>
        <dbReference type="PIRNR" id="PIRNR032184"/>
    </source>
</evidence>
<feature type="domain" description="ATPase V1 complex subunit H C-terminal" evidence="6">
    <location>
        <begin position="352"/>
        <end position="478"/>
    </location>
</feature>
<dbReference type="OrthoDB" id="10263554at2759"/>
<evidence type="ECO:0000256" key="3">
    <source>
        <dbReference type="ARBA" id="ARBA00022781"/>
    </source>
</evidence>
<dbReference type="KEGG" id="spaa:SPAPADRAFT_59630"/>
<dbReference type="Pfam" id="PF11698">
    <property type="entry name" value="V-ATPase_H_C"/>
    <property type="match status" value="1"/>
</dbReference>
<keyword evidence="3 5" id="KW-0375">Hydrogen ion transport</keyword>
<dbReference type="Pfam" id="PF03224">
    <property type="entry name" value="V-ATPase_H_N"/>
    <property type="match status" value="1"/>
</dbReference>
<evidence type="ECO:0000313" key="8">
    <source>
        <dbReference type="Proteomes" id="UP000000709"/>
    </source>
</evidence>
<dbReference type="GO" id="GO:0046961">
    <property type="term" value="F:proton-transporting ATPase activity, rotational mechanism"/>
    <property type="evidence" value="ECO:0007669"/>
    <property type="project" value="UniProtKB-UniRule"/>
</dbReference>
<accession>G3AHN4</accession>
<dbReference type="InParanoid" id="G3AHN4"/>
<dbReference type="GeneID" id="18872996"/>
<dbReference type="eggNOG" id="KOG2759">
    <property type="taxonomic scope" value="Eukaryota"/>
</dbReference>
<dbReference type="Gene3D" id="1.25.40.150">
    <property type="entry name" value="V-type ATPase, subunit H, C-terminal domain"/>
    <property type="match status" value="1"/>
</dbReference>
<comment type="similarity">
    <text evidence="1 5">Belongs to the V-ATPase H subunit family.</text>
</comment>
<protein>
    <recommendedName>
        <fullName evidence="5">V-type proton ATPase subunit H</fullName>
    </recommendedName>
</protein>
<evidence type="ECO:0000256" key="1">
    <source>
        <dbReference type="ARBA" id="ARBA00008613"/>
    </source>
</evidence>
<dbReference type="InterPro" id="IPR038497">
    <property type="entry name" value="ATPase_V1-cplx_hsu_C_sf"/>
</dbReference>
<gene>
    <name evidence="7" type="ORF">SPAPADRAFT_59630</name>
</gene>
<sequence>MTSEFTPLVIDSTFFADSKKIVKERIIPWEGLARSGVISDDDAGHMKTLGKQVQENRNKTVLAQLDLYSNSILNILNRLNVNEKEDIVKHVLALTNDLLLEIPEFVDTLLKFSSIDNSLPYYPFIKHLANSDNFIKTLGLYNLTILLTKASKDSSISAKIDDEIIIKIFDILSSPNFIGGIDSNYQFIGIQLLQELLIVKQFKTIYQNNNLVSNFKPINQLITRSATHPNATGLQLSYNILLATWILSFSAPINRVLLTSFPQLAGCLFTIAKDSIKLKIVRISVGILKNFVAVCTNSHEQFKVIKLLLFHDALNTIRTLQERKFASNGSDEELSNDLAYLSDNLQEVVTSKLTSFDEYMTGLENPKLISWASPTHKSVEFWLENSGKFKDSNYKLIKRIFEILITNTSDNSTINVILLNDLQFLIKNLGQELISFINTEKGGQYKLLIMSYLENNYGNNELKYEALKTIQLLVGHTF</sequence>
<evidence type="ECO:0000256" key="4">
    <source>
        <dbReference type="ARBA" id="ARBA00023065"/>
    </source>
</evidence>
<dbReference type="RefSeq" id="XP_007373782.1">
    <property type="nucleotide sequence ID" value="XM_007373720.1"/>
</dbReference>
<evidence type="ECO:0000313" key="7">
    <source>
        <dbReference type="EMBL" id="EGW34198.1"/>
    </source>
</evidence>
<dbReference type="PIRSF" id="PIRSF032184">
    <property type="entry name" value="ATPase_V1_H"/>
    <property type="match status" value="1"/>
</dbReference>
<dbReference type="GO" id="GO:0000329">
    <property type="term" value="C:fungal-type vacuole membrane"/>
    <property type="evidence" value="ECO:0007669"/>
    <property type="project" value="TreeGrafter"/>
</dbReference>
<reference evidence="7 8" key="1">
    <citation type="journal article" date="2011" name="Proc. Natl. Acad. Sci. U.S.A.">
        <title>Comparative genomics of xylose-fermenting fungi for enhanced biofuel production.</title>
        <authorList>
            <person name="Wohlbach D.J."/>
            <person name="Kuo A."/>
            <person name="Sato T.K."/>
            <person name="Potts K.M."/>
            <person name="Salamov A.A."/>
            <person name="LaButti K.M."/>
            <person name="Sun H."/>
            <person name="Clum A."/>
            <person name="Pangilinan J.L."/>
            <person name="Lindquist E.A."/>
            <person name="Lucas S."/>
            <person name="Lapidus A."/>
            <person name="Jin M."/>
            <person name="Gunawan C."/>
            <person name="Balan V."/>
            <person name="Dale B.E."/>
            <person name="Jeffries T.W."/>
            <person name="Zinkel R."/>
            <person name="Barry K.W."/>
            <person name="Grigoriev I.V."/>
            <person name="Gasch A.P."/>
        </authorList>
    </citation>
    <scope>NUCLEOTIDE SEQUENCE [LARGE SCALE GENOMIC DNA]</scope>
    <source>
        <strain evidence="8">NRRL Y-27907 / 11-Y1</strain>
    </source>
</reference>
<keyword evidence="2 5" id="KW-0813">Transport</keyword>
<dbReference type="InterPro" id="IPR011989">
    <property type="entry name" value="ARM-like"/>
</dbReference>
<dbReference type="PANTHER" id="PTHR10698">
    <property type="entry name" value="V-TYPE PROTON ATPASE SUBUNIT H"/>
    <property type="match status" value="1"/>
</dbReference>
<proteinExistence type="inferred from homology"/>
<dbReference type="OMA" id="HSGHLRW"/>
<dbReference type="FunCoup" id="G3AHN4">
    <property type="interactions" value="448"/>
</dbReference>
<dbReference type="SUPFAM" id="SSF48371">
    <property type="entry name" value="ARM repeat"/>
    <property type="match status" value="1"/>
</dbReference>
<dbReference type="Gene3D" id="1.25.10.10">
    <property type="entry name" value="Leucine-rich Repeat Variant"/>
    <property type="match status" value="1"/>
</dbReference>
<dbReference type="PANTHER" id="PTHR10698:SF0">
    <property type="entry name" value="V-TYPE PROTON ATPASE SUBUNIT H"/>
    <property type="match status" value="1"/>
</dbReference>
<dbReference type="STRING" id="619300.G3AHN4"/>
<dbReference type="HOGENOM" id="CLU_025709_4_0_1"/>
<dbReference type="InterPro" id="IPR004908">
    <property type="entry name" value="ATPase_V1-cplx_hsu"/>
</dbReference>
<dbReference type="EMBL" id="GL996500">
    <property type="protein sequence ID" value="EGW34198.1"/>
    <property type="molecule type" value="Genomic_DNA"/>
</dbReference>
<keyword evidence="8" id="KW-1185">Reference proteome</keyword>
<keyword evidence="4 5" id="KW-0406">Ion transport</keyword>
<name>G3AHN4_SPAPN</name>
<dbReference type="GO" id="GO:0000221">
    <property type="term" value="C:vacuolar proton-transporting V-type ATPase, V1 domain"/>
    <property type="evidence" value="ECO:0007669"/>
    <property type="project" value="UniProtKB-UniRule"/>
</dbReference>
<organism evidence="8">
    <name type="scientific">Spathaspora passalidarum (strain NRRL Y-27907 / 11-Y1)</name>
    <dbReference type="NCBI Taxonomy" id="619300"/>
    <lineage>
        <taxon>Eukaryota</taxon>
        <taxon>Fungi</taxon>
        <taxon>Dikarya</taxon>
        <taxon>Ascomycota</taxon>
        <taxon>Saccharomycotina</taxon>
        <taxon>Pichiomycetes</taxon>
        <taxon>Debaryomycetaceae</taxon>
        <taxon>Spathaspora</taxon>
    </lineage>
</organism>
<dbReference type="Proteomes" id="UP000000709">
    <property type="component" value="Unassembled WGS sequence"/>
</dbReference>
<comment type="function">
    <text evidence="5">Subunit of the V1 complex of vacuolar(H+)-ATPase (V-ATPase), a multisubunit enzyme composed of a peripheral complex (V1) that hydrolyzes ATP and a membrane integral complex (V0) that translocates protons. V-ATPase is responsible for acidifying and maintaining the pH of intracellular compartments.</text>
</comment>
<dbReference type="AlphaFoldDB" id="G3AHN4"/>
<dbReference type="InterPro" id="IPR016024">
    <property type="entry name" value="ARM-type_fold"/>
</dbReference>
<evidence type="ECO:0000256" key="2">
    <source>
        <dbReference type="ARBA" id="ARBA00022448"/>
    </source>
</evidence>
<evidence type="ECO:0000259" key="6">
    <source>
        <dbReference type="Pfam" id="PF11698"/>
    </source>
</evidence>